<sequence length="186" mass="20683">MTDVPKIIIVGRLRSGKTVVADYIRYQHGFTEIAFGSMLKYFAAQVFAHSEVTKGVGKNRQLLQSFGQSCRSVDENVWLQHAEFSYNLAMDSRATKGIVISDGRQPNEIAWAKSQGFAVVRITAPEDVRLARAVAEGDDFKPADLTHETESFVDTFGTDYEIVNDGTLDDLYAQVDEVIAKIKEAE</sequence>
<dbReference type="GO" id="GO:0016301">
    <property type="term" value="F:kinase activity"/>
    <property type="evidence" value="ECO:0007669"/>
    <property type="project" value="UniProtKB-KW"/>
</dbReference>
<gene>
    <name evidence="1" type="ORF">DTO10_16675</name>
</gene>
<dbReference type="InterPro" id="IPR027417">
    <property type="entry name" value="P-loop_NTPase"/>
</dbReference>
<keyword evidence="2" id="KW-1185">Reference proteome</keyword>
<evidence type="ECO:0000313" key="1">
    <source>
        <dbReference type="EMBL" id="AXN39832.1"/>
    </source>
</evidence>
<reference evidence="1 2" key="1">
    <citation type="submission" date="2018-07" db="EMBL/GenBank/DDBJ databases">
        <title>The molecular basis for the intramolecular migration of carboxyl group in the catabolism of para-hydroxybenzoate via gentisate.</title>
        <authorList>
            <person name="Zhao H."/>
            <person name="Xu Y."/>
            <person name="Lin S."/>
            <person name="Spain J.C."/>
            <person name="Zhou N.-Y."/>
        </authorList>
    </citation>
    <scope>NUCLEOTIDE SEQUENCE [LARGE SCALE GENOMIC DNA]</scope>
    <source>
        <strain evidence="1 2">PHB-7a</strain>
    </source>
</reference>
<name>A0ABN5N5H8_9BACI</name>
<protein>
    <submittedName>
        <fullName evidence="1">Adenylate kinase</fullName>
    </submittedName>
</protein>
<evidence type="ECO:0000313" key="2">
    <source>
        <dbReference type="Proteomes" id="UP000260457"/>
    </source>
</evidence>
<dbReference type="Pfam" id="PF21448">
    <property type="entry name" value="DNMK"/>
    <property type="match status" value="1"/>
</dbReference>
<keyword evidence="1" id="KW-0808">Transferase</keyword>
<dbReference type="SUPFAM" id="SSF52540">
    <property type="entry name" value="P-loop containing nucleoside triphosphate hydrolases"/>
    <property type="match status" value="1"/>
</dbReference>
<dbReference type="Gene3D" id="3.40.50.300">
    <property type="entry name" value="P-loop containing nucleotide triphosphate hydrolases"/>
    <property type="match status" value="1"/>
</dbReference>
<dbReference type="InterPro" id="IPR048444">
    <property type="entry name" value="DNMK"/>
</dbReference>
<dbReference type="RefSeq" id="WP_116821553.1">
    <property type="nucleotide sequence ID" value="NZ_CP030926.1"/>
</dbReference>
<accession>A0ABN5N5H8</accession>
<dbReference type="EMBL" id="CP030926">
    <property type="protein sequence ID" value="AXN39832.1"/>
    <property type="molecule type" value="Genomic_DNA"/>
</dbReference>
<proteinExistence type="predicted"/>
<keyword evidence="1" id="KW-0418">Kinase</keyword>
<dbReference type="Proteomes" id="UP000260457">
    <property type="component" value="Chromosome"/>
</dbReference>
<organism evidence="1 2">
    <name type="scientific">Peribacillus butanolivorans</name>
    <dbReference type="NCBI Taxonomy" id="421767"/>
    <lineage>
        <taxon>Bacteria</taxon>
        <taxon>Bacillati</taxon>
        <taxon>Bacillota</taxon>
        <taxon>Bacilli</taxon>
        <taxon>Bacillales</taxon>
        <taxon>Bacillaceae</taxon>
        <taxon>Peribacillus</taxon>
    </lineage>
</organism>